<reference evidence="9 10" key="1">
    <citation type="submission" date="2020-01" db="EMBL/GenBank/DDBJ databases">
        <title>Bacteria diversity of Porities sp.</title>
        <authorList>
            <person name="Wang G."/>
        </authorList>
    </citation>
    <scope>NUCLEOTIDE SEQUENCE [LARGE SCALE GENOMIC DNA]</scope>
    <source>
        <strain evidence="9 10">R33</strain>
    </source>
</reference>
<feature type="transmembrane region" description="Helical" evidence="6">
    <location>
        <begin position="281"/>
        <end position="303"/>
    </location>
</feature>
<feature type="domain" description="ABC3 transporter permease C-terminal" evidence="7">
    <location>
        <begin position="287"/>
        <end position="402"/>
    </location>
</feature>
<dbReference type="Pfam" id="PF02687">
    <property type="entry name" value="FtsX"/>
    <property type="match status" value="2"/>
</dbReference>
<evidence type="ECO:0000256" key="2">
    <source>
        <dbReference type="ARBA" id="ARBA00022475"/>
    </source>
</evidence>
<evidence type="ECO:0000256" key="4">
    <source>
        <dbReference type="ARBA" id="ARBA00022989"/>
    </source>
</evidence>
<feature type="transmembrane region" description="Helical" evidence="6">
    <location>
        <begin position="420"/>
        <end position="443"/>
    </location>
</feature>
<feature type="domain" description="ABC3 transporter permease C-terminal" evidence="7">
    <location>
        <begin position="674"/>
        <end position="787"/>
    </location>
</feature>
<organism evidence="9 10">
    <name type="scientific">Poritiphilus flavus</name>
    <dbReference type="NCBI Taxonomy" id="2697053"/>
    <lineage>
        <taxon>Bacteria</taxon>
        <taxon>Pseudomonadati</taxon>
        <taxon>Bacteroidota</taxon>
        <taxon>Flavobacteriia</taxon>
        <taxon>Flavobacteriales</taxon>
        <taxon>Flavobacteriaceae</taxon>
        <taxon>Poritiphilus</taxon>
    </lineage>
</organism>
<keyword evidence="3 6" id="KW-0812">Transmembrane</keyword>
<accession>A0A6L9EA49</accession>
<dbReference type="InterPro" id="IPR025857">
    <property type="entry name" value="MacB_PCD"/>
</dbReference>
<name>A0A6L9EA49_9FLAO</name>
<evidence type="ECO:0000256" key="5">
    <source>
        <dbReference type="ARBA" id="ARBA00023136"/>
    </source>
</evidence>
<evidence type="ECO:0000259" key="7">
    <source>
        <dbReference type="Pfam" id="PF02687"/>
    </source>
</evidence>
<evidence type="ECO:0000256" key="3">
    <source>
        <dbReference type="ARBA" id="ARBA00022692"/>
    </source>
</evidence>
<dbReference type="GO" id="GO:0005886">
    <property type="term" value="C:plasma membrane"/>
    <property type="evidence" value="ECO:0007669"/>
    <property type="project" value="UniProtKB-SubCell"/>
</dbReference>
<dbReference type="PANTHER" id="PTHR30572">
    <property type="entry name" value="MEMBRANE COMPONENT OF TRANSPORTER-RELATED"/>
    <property type="match status" value="1"/>
</dbReference>
<keyword evidence="2" id="KW-1003">Cell membrane</keyword>
<evidence type="ECO:0000313" key="9">
    <source>
        <dbReference type="EMBL" id="NAS11616.1"/>
    </source>
</evidence>
<dbReference type="Proteomes" id="UP000475249">
    <property type="component" value="Unassembled WGS sequence"/>
</dbReference>
<dbReference type="PANTHER" id="PTHR30572:SF18">
    <property type="entry name" value="ABC-TYPE MACROLIDE FAMILY EXPORT SYSTEM PERMEASE COMPONENT 2"/>
    <property type="match status" value="1"/>
</dbReference>
<feature type="transmembrane region" description="Helical" evidence="6">
    <location>
        <begin position="674"/>
        <end position="695"/>
    </location>
</feature>
<feature type="transmembrane region" description="Helical" evidence="6">
    <location>
        <begin position="716"/>
        <end position="742"/>
    </location>
</feature>
<dbReference type="InterPro" id="IPR050250">
    <property type="entry name" value="Macrolide_Exporter_MacB"/>
</dbReference>
<sequence length="794" mass="89655">MLKNNLKIAWRNLLKRKGFSLINILGLTIGFACSVLVFLFVSHHLKYDNFHENADRIYRVVTEQHREEIYYTASVPPGFAEAFRNDYDFAERVANLVSWEEQQLTISRTDEKEKFVVDIAFSEPDFFEIMNFPLLYKNSGRNLMEPNVAYITQSEAKRIFGTEDVIDRTFVFNNLETVQVIGVLEDLPVTTLINTDIFLSYKTVEAYNSFLAEGSWHGLMSSLQCFTLLRPDQDPQQIESVLPELVQKHRAGVKNVHHYKLQPLADVHFNPDYAGSMNAELLWIFSIIGVFIIAVACINFINISTAQAFVRSKEIGVRKVLGGQKKSLFWQFISETFILSLVSLIFGLLLAMLLLPEMSTLFDIDLSGNLFRFEVIGFSLLLLILVSFLAGSYPGIILARVTPVLGLKGKLTQKDAGGQLTRKALVTIQFAISIVLLIATIVIGKQLDYAVNADLGFDKEAIVMMTLPEELDQLALDGLKERMSEVPGVTHISACLSSPGAAENSWGTGIQYHNRPEREEFSIQAKMADQDYIKTFGLEVVAGRNFKTTDSIQEVVVNEILAQKLGLESIDELLGKRLKLSGGHIQAEVVGVVANFHDQNFHEAIRPVFIAPRVDAYSELAVKMQGSNIKTTLSGIADHWKQTFPDYIHEFHFMDERVAEQYESEQRLLSLSKLFSIIAISICCLGLYGMLTFFVSQKTKEIGIRKVLGGSVFHILNLFTNGFLKLLGIASLIACPLAWYFMRNWLEGYQFRTELNWWIFALSLVAIMLITMVTITYKIYKAARANPIKSIRTE</sequence>
<proteinExistence type="predicted"/>
<gene>
    <name evidence="9" type="ORF">GTQ38_06360</name>
</gene>
<keyword evidence="4 6" id="KW-1133">Transmembrane helix</keyword>
<keyword evidence="5 6" id="KW-0472">Membrane</keyword>
<evidence type="ECO:0000256" key="6">
    <source>
        <dbReference type="SAM" id="Phobius"/>
    </source>
</evidence>
<dbReference type="AlphaFoldDB" id="A0A6L9EA49"/>
<comment type="caution">
    <text evidence="9">The sequence shown here is derived from an EMBL/GenBank/DDBJ whole genome shotgun (WGS) entry which is preliminary data.</text>
</comment>
<dbReference type="EMBL" id="WXYO01000002">
    <property type="protein sequence ID" value="NAS11616.1"/>
    <property type="molecule type" value="Genomic_DNA"/>
</dbReference>
<dbReference type="PROSITE" id="PS51257">
    <property type="entry name" value="PROKAR_LIPOPROTEIN"/>
    <property type="match status" value="1"/>
</dbReference>
<feature type="transmembrane region" description="Helical" evidence="6">
    <location>
        <begin position="757"/>
        <end position="780"/>
    </location>
</feature>
<feature type="domain" description="MacB-like periplasmic core" evidence="8">
    <location>
        <begin position="431"/>
        <end position="617"/>
    </location>
</feature>
<keyword evidence="10" id="KW-1185">Reference proteome</keyword>
<feature type="transmembrane region" description="Helical" evidence="6">
    <location>
        <begin position="375"/>
        <end position="399"/>
    </location>
</feature>
<evidence type="ECO:0000259" key="8">
    <source>
        <dbReference type="Pfam" id="PF12704"/>
    </source>
</evidence>
<dbReference type="Pfam" id="PF12704">
    <property type="entry name" value="MacB_PCD"/>
    <property type="match status" value="2"/>
</dbReference>
<comment type="subcellular location">
    <subcellularLocation>
        <location evidence="1">Cell membrane</location>
        <topology evidence="1">Multi-pass membrane protein</topology>
    </subcellularLocation>
</comment>
<dbReference type="GO" id="GO:0022857">
    <property type="term" value="F:transmembrane transporter activity"/>
    <property type="evidence" value="ECO:0007669"/>
    <property type="project" value="TreeGrafter"/>
</dbReference>
<protein>
    <submittedName>
        <fullName evidence="9">FtsX-like permease family protein</fullName>
    </submittedName>
</protein>
<feature type="domain" description="MacB-like periplasmic core" evidence="8">
    <location>
        <begin position="20"/>
        <end position="240"/>
    </location>
</feature>
<dbReference type="RefSeq" id="WP_161434632.1">
    <property type="nucleotide sequence ID" value="NZ_WXYO01000002.1"/>
</dbReference>
<feature type="transmembrane region" description="Helical" evidence="6">
    <location>
        <begin position="328"/>
        <end position="355"/>
    </location>
</feature>
<dbReference type="InterPro" id="IPR003838">
    <property type="entry name" value="ABC3_permease_C"/>
</dbReference>
<evidence type="ECO:0000256" key="1">
    <source>
        <dbReference type="ARBA" id="ARBA00004651"/>
    </source>
</evidence>
<evidence type="ECO:0000313" key="10">
    <source>
        <dbReference type="Proteomes" id="UP000475249"/>
    </source>
</evidence>
<feature type="transmembrane region" description="Helical" evidence="6">
    <location>
        <begin position="21"/>
        <end position="41"/>
    </location>
</feature>